<feature type="region of interest" description="Disordered" evidence="1">
    <location>
        <begin position="1"/>
        <end position="49"/>
    </location>
</feature>
<dbReference type="EMBL" id="JPGY02000001">
    <property type="protein sequence ID" value="KRU12161.1"/>
    <property type="molecule type" value="Genomic_DNA"/>
</dbReference>
<dbReference type="InterPro" id="IPR005186">
    <property type="entry name" value="FlaG"/>
</dbReference>
<proteinExistence type="predicted"/>
<dbReference type="Pfam" id="PF03646">
    <property type="entry name" value="FlaG"/>
    <property type="match status" value="1"/>
</dbReference>
<dbReference type="SUPFAM" id="SSF160214">
    <property type="entry name" value="FlaG-like"/>
    <property type="match status" value="1"/>
</dbReference>
<dbReference type="PANTHER" id="PTHR37166">
    <property type="entry name" value="PROTEIN FLAG"/>
    <property type="match status" value="1"/>
</dbReference>
<sequence>MDVNGISQGRLAASGLSQTTISSEKNVNTNVNDNSSSTQSSVESKPVTKAQVENVVEKMSKLLDEDSTRVEYEAHKGMWSAVIKIIDTKTDEVVTQIPAKQVVEAMENFYDAIGIMMDKKA</sequence>
<dbReference type="KEGG" id="cpae:CPAST_c17730"/>
<evidence type="ECO:0000313" key="3">
    <source>
        <dbReference type="EMBL" id="KRU12161.1"/>
    </source>
</evidence>
<reference evidence="3 4" key="3">
    <citation type="journal article" name="Genome Announc.">
        <title>Improved Draft Genome Sequence of Clostridium pasteurianum Strain ATCC 6013 (DSM 525) Using a Hybrid Next-Generation Sequencing Approach.</title>
        <authorList>
            <person name="Pyne M.E."/>
            <person name="Utturkar S."/>
            <person name="Brown S.D."/>
            <person name="Moo-Young M."/>
            <person name="Chung D.A."/>
            <person name="Chou C.P."/>
        </authorList>
    </citation>
    <scope>NUCLEOTIDE SEQUENCE [LARGE SCALE GENOMIC DNA]</scope>
    <source>
        <strain evidence="3 4">ATCC 6013</strain>
    </source>
</reference>
<dbReference type="PANTHER" id="PTHR37166:SF1">
    <property type="entry name" value="PROTEIN FLAG"/>
    <property type="match status" value="1"/>
</dbReference>
<accession>A0A0H3J7E9</accession>
<evidence type="ECO:0000256" key="1">
    <source>
        <dbReference type="SAM" id="MobiDB-lite"/>
    </source>
</evidence>
<dbReference type="Proteomes" id="UP000028042">
    <property type="component" value="Unassembled WGS sequence"/>
</dbReference>
<keyword evidence="2" id="KW-0966">Cell projection</keyword>
<dbReference type="PATRIC" id="fig|1262449.3.peg.1610"/>
<dbReference type="RefSeq" id="WP_003443862.1">
    <property type="nucleotide sequence ID" value="NZ_ANZB01000004.1"/>
</dbReference>
<organism evidence="2 5">
    <name type="scientific">Clostridium pasteurianum DSM 525 = ATCC 6013</name>
    <dbReference type="NCBI Taxonomy" id="1262449"/>
    <lineage>
        <taxon>Bacteria</taxon>
        <taxon>Bacillati</taxon>
        <taxon>Bacillota</taxon>
        <taxon>Clostridia</taxon>
        <taxon>Eubacteriales</taxon>
        <taxon>Clostridiaceae</taxon>
        <taxon>Clostridium</taxon>
    </lineage>
</organism>
<reference evidence="2 5" key="1">
    <citation type="journal article" date="2015" name="Genome Announc.">
        <title>Complete Genome Sequence of the Nitrogen-Fixing and Solvent-Producing Clostridium pasteurianum DSM 525.</title>
        <authorList>
            <person name="Poehlein A."/>
            <person name="Grosse-Honebrink A."/>
            <person name="Zhang Y."/>
            <person name="Minton N.P."/>
            <person name="Daniel R."/>
        </authorList>
    </citation>
    <scope>NUCLEOTIDE SEQUENCE [LARGE SCALE GENOMIC DNA]</scope>
    <source>
        <strain evidence="2">DSM 525</strain>
        <strain evidence="5">DSM 525 / ATCC 6013</strain>
    </source>
</reference>
<evidence type="ECO:0000313" key="4">
    <source>
        <dbReference type="Proteomes" id="UP000028042"/>
    </source>
</evidence>
<dbReference type="EMBL" id="CP009268">
    <property type="protein sequence ID" value="AJA51831.1"/>
    <property type="molecule type" value="Genomic_DNA"/>
</dbReference>
<keyword evidence="5" id="KW-1185">Reference proteome</keyword>
<dbReference type="AlphaFoldDB" id="A0A0H3J7E9"/>
<dbReference type="GeneID" id="93073935"/>
<reference evidence="3" key="2">
    <citation type="submission" date="2015-10" db="EMBL/GenBank/DDBJ databases">
        <title>Improved Draft Genome Sequence of Clostridium pasteurianum Strain ATCC 6013 (DSM 525) Using a Hybrid Next-Generation Sequencing Approach.</title>
        <authorList>
            <person name="Pyne M.E."/>
            <person name="Utturkar S.M."/>
            <person name="Brown S.D."/>
            <person name="Moo-Young M."/>
            <person name="Chung D.A."/>
            <person name="Chou P.C."/>
        </authorList>
    </citation>
    <scope>NUCLEOTIDE SEQUENCE</scope>
    <source>
        <strain evidence="3">ATCC 6013</strain>
    </source>
</reference>
<keyword evidence="2" id="KW-0969">Cilium</keyword>
<keyword evidence="2" id="KW-0282">Flagellum</keyword>
<dbReference type="KEGG" id="cpat:CLPA_c17730"/>
<dbReference type="Gene3D" id="3.30.160.170">
    <property type="entry name" value="FlaG-like"/>
    <property type="match status" value="1"/>
</dbReference>
<dbReference type="eggNOG" id="COG1334">
    <property type="taxonomic scope" value="Bacteria"/>
</dbReference>
<name>A0A0H3J7E9_CLOPA</name>
<dbReference type="Proteomes" id="UP000030905">
    <property type="component" value="Chromosome"/>
</dbReference>
<evidence type="ECO:0000313" key="2">
    <source>
        <dbReference type="EMBL" id="AJA51831.1"/>
    </source>
</evidence>
<dbReference type="InterPro" id="IPR035924">
    <property type="entry name" value="FlaG-like_sf"/>
</dbReference>
<evidence type="ECO:0000313" key="5">
    <source>
        <dbReference type="Proteomes" id="UP000030905"/>
    </source>
</evidence>
<gene>
    <name evidence="2" type="primary">flaG</name>
    <name evidence="2" type="ORF">CLPA_c17730</name>
    <name evidence="3" type="ORF">CP6013_01408</name>
</gene>
<feature type="compositionally biased region" description="Low complexity" evidence="1">
    <location>
        <begin position="23"/>
        <end position="45"/>
    </location>
</feature>
<protein>
    <submittedName>
        <fullName evidence="2 3">Flagellar protein FlaG</fullName>
    </submittedName>
</protein>